<dbReference type="HOGENOM" id="CLU_1929127_0_0_1"/>
<dbReference type="InParanoid" id="D5GMN6"/>
<evidence type="ECO:0000313" key="1">
    <source>
        <dbReference type="EMBL" id="CAZ85779.1"/>
    </source>
</evidence>
<keyword evidence="2" id="KW-1185">Reference proteome</keyword>
<dbReference type="RefSeq" id="XP_002841588.1">
    <property type="nucleotide sequence ID" value="XM_002841542.1"/>
</dbReference>
<proteinExistence type="predicted"/>
<accession>D5GMN6</accession>
<organism evidence="1 2">
    <name type="scientific">Tuber melanosporum (strain Mel28)</name>
    <name type="common">Perigord black truffle</name>
    <dbReference type="NCBI Taxonomy" id="656061"/>
    <lineage>
        <taxon>Eukaryota</taxon>
        <taxon>Fungi</taxon>
        <taxon>Dikarya</taxon>
        <taxon>Ascomycota</taxon>
        <taxon>Pezizomycotina</taxon>
        <taxon>Pezizomycetes</taxon>
        <taxon>Pezizales</taxon>
        <taxon>Tuberaceae</taxon>
        <taxon>Tuber</taxon>
    </lineage>
</organism>
<dbReference type="Proteomes" id="UP000006911">
    <property type="component" value="Unassembled WGS sequence"/>
</dbReference>
<dbReference type="KEGG" id="tml:GSTUM_00010832001"/>
<dbReference type="GeneID" id="9185115"/>
<evidence type="ECO:0000313" key="2">
    <source>
        <dbReference type="Proteomes" id="UP000006911"/>
    </source>
</evidence>
<protein>
    <submittedName>
        <fullName evidence="1">(Perigord truffle) hypothetical protein</fullName>
    </submittedName>
</protein>
<gene>
    <name evidence="1" type="ORF">GSTUM_00010832001</name>
</gene>
<sequence>MLTTLLVLAYTFQKDPETLALPRPKPCPSFSMPLEGASTSGYYRYTQSRSLFFLSFRSPGSVSLFYLYRYRTSNPLALVLIIWLDIVTIPGTRHRTHDRVSDQPLPICPWKWPDPSHHLSQPFQVPWFFNS</sequence>
<reference evidence="1 2" key="1">
    <citation type="journal article" date="2010" name="Nature">
        <title>Perigord black truffle genome uncovers evolutionary origins and mechanisms of symbiosis.</title>
        <authorList>
            <person name="Martin F."/>
            <person name="Kohler A."/>
            <person name="Murat C."/>
            <person name="Balestrini R."/>
            <person name="Coutinho P.M."/>
            <person name="Jaillon O."/>
            <person name="Montanini B."/>
            <person name="Morin E."/>
            <person name="Noel B."/>
            <person name="Percudani R."/>
            <person name="Porcel B."/>
            <person name="Rubini A."/>
            <person name="Amicucci A."/>
            <person name="Amselem J."/>
            <person name="Anthouard V."/>
            <person name="Arcioni S."/>
            <person name="Artiguenave F."/>
            <person name="Aury J.M."/>
            <person name="Ballario P."/>
            <person name="Bolchi A."/>
            <person name="Brenna A."/>
            <person name="Brun A."/>
            <person name="Buee M."/>
            <person name="Cantarel B."/>
            <person name="Chevalier G."/>
            <person name="Couloux A."/>
            <person name="Da Silva C."/>
            <person name="Denoeud F."/>
            <person name="Duplessis S."/>
            <person name="Ghignone S."/>
            <person name="Hilselberger B."/>
            <person name="Iotti M."/>
            <person name="Marcais B."/>
            <person name="Mello A."/>
            <person name="Miranda M."/>
            <person name="Pacioni G."/>
            <person name="Quesneville H."/>
            <person name="Riccioni C."/>
            <person name="Ruotolo R."/>
            <person name="Splivallo R."/>
            <person name="Stocchi V."/>
            <person name="Tisserant E."/>
            <person name="Viscomi A.R."/>
            <person name="Zambonelli A."/>
            <person name="Zampieri E."/>
            <person name="Henrissat B."/>
            <person name="Lebrun M.H."/>
            <person name="Paolocci F."/>
            <person name="Bonfante P."/>
            <person name="Ottonello S."/>
            <person name="Wincker P."/>
        </authorList>
    </citation>
    <scope>NUCLEOTIDE SEQUENCE [LARGE SCALE GENOMIC DNA]</scope>
    <source>
        <strain evidence="1 2">Mel28</strain>
    </source>
</reference>
<dbReference type="AlphaFoldDB" id="D5GMN6"/>
<name>D5GMN6_TUBMM</name>
<dbReference type="EMBL" id="FN430357">
    <property type="protein sequence ID" value="CAZ85779.1"/>
    <property type="molecule type" value="Genomic_DNA"/>
</dbReference>